<accession>A0AAV9LB10</accession>
<evidence type="ECO:0000313" key="2">
    <source>
        <dbReference type="Proteomes" id="UP001311915"/>
    </source>
</evidence>
<protein>
    <recommendedName>
        <fullName evidence="3">Gag-pro-like protein</fullName>
    </recommendedName>
</protein>
<dbReference type="PANTHER" id="PTHR32108:SF6">
    <property type="entry name" value="GAG-PRO"/>
    <property type="match status" value="1"/>
</dbReference>
<dbReference type="AlphaFoldDB" id="A0AAV9LB10"/>
<dbReference type="EMBL" id="JAWPEI010000007">
    <property type="protein sequence ID" value="KAK4722428.1"/>
    <property type="molecule type" value="Genomic_DNA"/>
</dbReference>
<dbReference type="Proteomes" id="UP001311915">
    <property type="component" value="Unassembled WGS sequence"/>
</dbReference>
<name>A0AAV9LB10_9SOLN</name>
<comment type="caution">
    <text evidence="1">The sequence shown here is derived from an EMBL/GenBank/DDBJ whole genome shotgun (WGS) entry which is preliminary data.</text>
</comment>
<organism evidence="1 2">
    <name type="scientific">Solanum pinnatisectum</name>
    <name type="common">tansyleaf nightshade</name>
    <dbReference type="NCBI Taxonomy" id="50273"/>
    <lineage>
        <taxon>Eukaryota</taxon>
        <taxon>Viridiplantae</taxon>
        <taxon>Streptophyta</taxon>
        <taxon>Embryophyta</taxon>
        <taxon>Tracheophyta</taxon>
        <taxon>Spermatophyta</taxon>
        <taxon>Magnoliopsida</taxon>
        <taxon>eudicotyledons</taxon>
        <taxon>Gunneridae</taxon>
        <taxon>Pentapetalae</taxon>
        <taxon>asterids</taxon>
        <taxon>lamiids</taxon>
        <taxon>Solanales</taxon>
        <taxon>Solanaceae</taxon>
        <taxon>Solanoideae</taxon>
        <taxon>Solaneae</taxon>
        <taxon>Solanum</taxon>
    </lineage>
</organism>
<sequence length="407" mass="46189">MKQKSNESYREFAYRRRKEAARVRPPMSEKEIVEVFVQVQEPEYYDRIMLPVGAKLAEIVKVGETIEDELRIGKIARVAALPGSLGLLKKKREDVSSISFEGKKTPRKSLSYQGRYRPSQSSYPVYTPIPNYQMGPKPVDTTSTFYRPDQRCAYHSNNVGHDTKDCINLKHKIQDLIDQKVVSLQTVEPNVNSNLLPNHGSVIINMIETDDDACVTKAIVPIAPDNLERAVASLSIKEKKEFVILTPEKVVALGITRSGRCYIPEELSQGVQKKEQPKRPISEAEAEEFWRKMQPKDYSIVKHLEKTPAQISVWDLLMSSQIHRHALIKTLDDSYVPVGTNSDNLAAMINQVIRGHRISFCDEELPFEGRMHNKALHVTIRCQDKIINRVLIDDGSGLNICPLSTLR</sequence>
<gene>
    <name evidence="1" type="ORF">R3W88_012661</name>
</gene>
<reference evidence="1 2" key="1">
    <citation type="submission" date="2023-10" db="EMBL/GenBank/DDBJ databases">
        <title>Genome-Wide Identification Analysis in wild type Solanum Pinnatisectum Reveals Some Genes Defensing Phytophthora Infestans.</title>
        <authorList>
            <person name="Sun C."/>
        </authorList>
    </citation>
    <scope>NUCLEOTIDE SEQUENCE [LARGE SCALE GENOMIC DNA]</scope>
    <source>
        <strain evidence="1">LQN</strain>
        <tissue evidence="1">Leaf</tissue>
    </source>
</reference>
<proteinExistence type="predicted"/>
<evidence type="ECO:0000313" key="1">
    <source>
        <dbReference type="EMBL" id="KAK4722428.1"/>
    </source>
</evidence>
<evidence type="ECO:0008006" key="3">
    <source>
        <dbReference type="Google" id="ProtNLM"/>
    </source>
</evidence>
<dbReference type="PANTHER" id="PTHR32108">
    <property type="entry name" value="DNA-DIRECTED RNA POLYMERASE SUBUNIT ALPHA"/>
    <property type="match status" value="1"/>
</dbReference>
<keyword evidence="2" id="KW-1185">Reference proteome</keyword>